<dbReference type="InterPro" id="IPR032697">
    <property type="entry name" value="SQ_cyclase_N"/>
</dbReference>
<dbReference type="Pfam" id="PF13249">
    <property type="entry name" value="SQHop_cyclase_N"/>
    <property type="match status" value="1"/>
</dbReference>
<dbReference type="GO" id="GO:0016104">
    <property type="term" value="P:triterpenoid biosynthetic process"/>
    <property type="evidence" value="ECO:0007669"/>
    <property type="project" value="InterPro"/>
</dbReference>
<dbReference type="AlphaFoldDB" id="A0A2U1A8F4"/>
<protein>
    <submittedName>
        <fullName evidence="7">Squalene-hopene/tetraprenyl-beta-curcumene cyclase</fullName>
    </submittedName>
</protein>
<dbReference type="SFLD" id="SFLDG01016">
    <property type="entry name" value="Prenyltransferase_Like_2"/>
    <property type="match status" value="1"/>
</dbReference>
<dbReference type="InterPro" id="IPR006400">
    <property type="entry name" value="Hopene-cyclase"/>
</dbReference>
<sequence length="700" mass="78074">MAAIIPLQTSLLNIPYGWYDPPMQNSNPPFTASAAAMAALDASIIRGREALVQQQDADGSWCFELESDATITAEYILMMHFMGKIDVVRQEKMARYLREIQRLQTHGAWDLYVDGAPDVSCSVKAYFALKAAGDSEQAPHMARARETILKLGGAAKSNVFTRILLATFGQVPWRATPFMPVEFVLFPKWVPISMYKVAYWARTTMVPLLALCSLKARAANPHDVSIAELFVTPADEEREYFARGKGIRRLFLAADRALRHIEPLLPRALRQRAMKYAEAWCAERMNGEDGMGGIFPPIVYSYQMMQVLGYPEDHPLRRDCENALEKLLVERPDGSVYCQPCLSPVWDTAWSTMALEQARSAVAADAASAAIGDQELQRRIARAYDWLAGRQVEDVRGDWIENAQPDTPVGGWAFQYENPYYPDIDDTAVVAAMLHRRGRGQARKTGVDPYAARVARALDWMRGLQSRNGGFGAFDADCDRLYLNAIPFADHGALLDPPTEDVSGRVLLCFGVTGRAEDKAALARAIEYVKAAQQADGSWWGRWGTNYIYGTWSVLAGLALAGEDPGQPYIARALAWLRARQHADGGWGETNDSYIDARLAGTNGGESASNFTAWALLAQMAFGDWESESVRRGVAYLLSVQQEDGFWWHRSHNAPGFPRIYYLKYHGYTAYFPLWALSRYRRLAGDAVVAREVEEAELAD</sequence>
<feature type="domain" description="Squalene cyclase C-terminal" evidence="5">
    <location>
        <begin position="342"/>
        <end position="682"/>
    </location>
</feature>
<evidence type="ECO:0000259" key="5">
    <source>
        <dbReference type="Pfam" id="PF13243"/>
    </source>
</evidence>
<dbReference type="InterPro" id="IPR008930">
    <property type="entry name" value="Terpenoid_cyclase/PrenylTrfase"/>
</dbReference>
<gene>
    <name evidence="7" type="ORF">C7410_11153</name>
</gene>
<evidence type="ECO:0000313" key="7">
    <source>
        <dbReference type="EMBL" id="PYE22120.1"/>
    </source>
</evidence>
<dbReference type="EMBL" id="QJSQ01000011">
    <property type="protein sequence ID" value="PYE22120.1"/>
    <property type="molecule type" value="Genomic_DNA"/>
</dbReference>
<comment type="pathway">
    <text evidence="1">Secondary metabolite biosynthesis; hopanoid biosynthesis.</text>
</comment>
<proteinExistence type="inferred from homology"/>
<organism evidence="7 8">
    <name type="scientific">Paraburkholderia silvatlantica</name>
    <dbReference type="NCBI Taxonomy" id="321895"/>
    <lineage>
        <taxon>Bacteria</taxon>
        <taxon>Pseudomonadati</taxon>
        <taxon>Pseudomonadota</taxon>
        <taxon>Betaproteobacteria</taxon>
        <taxon>Burkholderiales</taxon>
        <taxon>Burkholderiaceae</taxon>
        <taxon>Paraburkholderia</taxon>
    </lineage>
</organism>
<dbReference type="GO" id="GO:0005811">
    <property type="term" value="C:lipid droplet"/>
    <property type="evidence" value="ECO:0007669"/>
    <property type="project" value="InterPro"/>
</dbReference>
<accession>A0A2U1A8F4</accession>
<dbReference type="CDD" id="cd02892">
    <property type="entry name" value="SQCY_1"/>
    <property type="match status" value="1"/>
</dbReference>
<evidence type="ECO:0000256" key="3">
    <source>
        <dbReference type="ARBA" id="ARBA00022737"/>
    </source>
</evidence>
<evidence type="ECO:0000256" key="1">
    <source>
        <dbReference type="ARBA" id="ARBA00004999"/>
    </source>
</evidence>
<dbReference type="NCBIfam" id="TIGR01787">
    <property type="entry name" value="squalene_cyclas"/>
    <property type="match status" value="1"/>
</dbReference>
<dbReference type="UniPathway" id="UPA00337"/>
<dbReference type="NCBIfam" id="TIGR01507">
    <property type="entry name" value="hopene_cyclase"/>
    <property type="match status" value="1"/>
</dbReference>
<keyword evidence="4" id="KW-0413">Isomerase</keyword>
<dbReference type="Proteomes" id="UP000247772">
    <property type="component" value="Unassembled WGS sequence"/>
</dbReference>
<dbReference type="Gene3D" id="1.50.10.20">
    <property type="match status" value="2"/>
</dbReference>
<dbReference type="Pfam" id="PF13243">
    <property type="entry name" value="SQHop_cyclase_C"/>
    <property type="match status" value="1"/>
</dbReference>
<feature type="domain" description="Squalene cyclase N-terminal" evidence="6">
    <location>
        <begin position="46"/>
        <end position="331"/>
    </location>
</feature>
<comment type="caution">
    <text evidence="7">The sequence shown here is derived from an EMBL/GenBank/DDBJ whole genome shotgun (WGS) entry which is preliminary data.</text>
</comment>
<evidence type="ECO:0000256" key="4">
    <source>
        <dbReference type="ARBA" id="ARBA00023235"/>
    </source>
</evidence>
<evidence type="ECO:0000313" key="8">
    <source>
        <dbReference type="Proteomes" id="UP000247772"/>
    </source>
</evidence>
<evidence type="ECO:0000256" key="2">
    <source>
        <dbReference type="ARBA" id="ARBA00009755"/>
    </source>
</evidence>
<dbReference type="PANTHER" id="PTHR11764:SF20">
    <property type="entry name" value="LANOSTEROL SYNTHASE"/>
    <property type="match status" value="1"/>
</dbReference>
<evidence type="ECO:0000259" key="6">
    <source>
        <dbReference type="Pfam" id="PF13249"/>
    </source>
</evidence>
<dbReference type="PANTHER" id="PTHR11764">
    <property type="entry name" value="TERPENE CYCLASE/MUTASE FAMILY MEMBER"/>
    <property type="match status" value="1"/>
</dbReference>
<dbReference type="InterPro" id="IPR018333">
    <property type="entry name" value="Squalene_cyclase"/>
</dbReference>
<name>A0A2U1A8F4_9BURK</name>
<keyword evidence="3" id="KW-0677">Repeat</keyword>
<dbReference type="SUPFAM" id="SSF48239">
    <property type="entry name" value="Terpenoid cyclases/Protein prenyltransferases"/>
    <property type="match status" value="3"/>
</dbReference>
<comment type="similarity">
    <text evidence="2">Belongs to the terpene cyclase/mutase family.</text>
</comment>
<dbReference type="GO" id="GO:0016866">
    <property type="term" value="F:intramolecular transferase activity"/>
    <property type="evidence" value="ECO:0007669"/>
    <property type="project" value="InterPro"/>
</dbReference>
<reference evidence="7 8" key="1">
    <citation type="submission" date="2018-06" db="EMBL/GenBank/DDBJ databases">
        <title>Genomic Encyclopedia of Type Strains, Phase IV (KMG-V): Genome sequencing to study the core and pangenomes of soil and plant-associated prokaryotes.</title>
        <authorList>
            <person name="Whitman W."/>
        </authorList>
    </citation>
    <scope>NUCLEOTIDE SEQUENCE [LARGE SCALE GENOMIC DNA]</scope>
    <source>
        <strain evidence="7 8">SRCL-318</strain>
    </source>
</reference>
<dbReference type="InterPro" id="IPR032696">
    <property type="entry name" value="SQ_cyclase_C"/>
</dbReference>